<proteinExistence type="inferred from homology"/>
<evidence type="ECO:0000256" key="1">
    <source>
        <dbReference type="ARBA" id="ARBA00010199"/>
    </source>
</evidence>
<evidence type="ECO:0000313" key="4">
    <source>
        <dbReference type="Proteomes" id="UP000070444"/>
    </source>
</evidence>
<dbReference type="Pfam" id="PF01554">
    <property type="entry name" value="MatE"/>
    <property type="match status" value="1"/>
</dbReference>
<keyword evidence="2" id="KW-0812">Transmembrane</keyword>
<dbReference type="GO" id="GO:0042910">
    <property type="term" value="F:xenobiotic transmembrane transporter activity"/>
    <property type="evidence" value="ECO:0007669"/>
    <property type="project" value="InterPro"/>
</dbReference>
<dbReference type="OrthoDB" id="2126698at2759"/>
<accession>A0A137PA56</accession>
<evidence type="ECO:0000256" key="2">
    <source>
        <dbReference type="SAM" id="Phobius"/>
    </source>
</evidence>
<dbReference type="GO" id="GO:0015297">
    <property type="term" value="F:antiporter activity"/>
    <property type="evidence" value="ECO:0007669"/>
    <property type="project" value="InterPro"/>
</dbReference>
<comment type="similarity">
    <text evidence="1">Belongs to the multi antimicrobial extrusion (MATE) (TC 2.A.66.1) family.</text>
</comment>
<gene>
    <name evidence="3" type="ORF">CONCODRAFT_5314</name>
</gene>
<evidence type="ECO:0008006" key="5">
    <source>
        <dbReference type="Google" id="ProtNLM"/>
    </source>
</evidence>
<feature type="transmembrane region" description="Helical" evidence="2">
    <location>
        <begin position="130"/>
        <end position="147"/>
    </location>
</feature>
<dbReference type="PANTHER" id="PTHR11206">
    <property type="entry name" value="MULTIDRUG RESISTANCE PROTEIN"/>
    <property type="match status" value="1"/>
</dbReference>
<protein>
    <recommendedName>
        <fullName evidence="5">Mate-domain-containing protein</fullName>
    </recommendedName>
</protein>
<organism evidence="3 4">
    <name type="scientific">Conidiobolus coronatus (strain ATCC 28846 / CBS 209.66 / NRRL 28638)</name>
    <name type="common">Delacroixia coronata</name>
    <dbReference type="NCBI Taxonomy" id="796925"/>
    <lineage>
        <taxon>Eukaryota</taxon>
        <taxon>Fungi</taxon>
        <taxon>Fungi incertae sedis</taxon>
        <taxon>Zoopagomycota</taxon>
        <taxon>Entomophthoromycotina</taxon>
        <taxon>Entomophthoromycetes</taxon>
        <taxon>Entomophthorales</taxon>
        <taxon>Ancylistaceae</taxon>
        <taxon>Conidiobolus</taxon>
    </lineage>
</organism>
<dbReference type="GO" id="GO:0016020">
    <property type="term" value="C:membrane"/>
    <property type="evidence" value="ECO:0007669"/>
    <property type="project" value="InterPro"/>
</dbReference>
<keyword evidence="2" id="KW-0472">Membrane</keyword>
<name>A0A137PA56_CONC2</name>
<dbReference type="EMBL" id="KQ964464">
    <property type="protein sequence ID" value="KXN71893.1"/>
    <property type="molecule type" value="Genomic_DNA"/>
</dbReference>
<dbReference type="AlphaFoldDB" id="A0A137PA56"/>
<keyword evidence="2" id="KW-1133">Transmembrane helix</keyword>
<keyword evidence="4" id="KW-1185">Reference proteome</keyword>
<dbReference type="InterPro" id="IPR002528">
    <property type="entry name" value="MATE_fam"/>
</dbReference>
<dbReference type="STRING" id="796925.A0A137PA56"/>
<dbReference type="Proteomes" id="UP000070444">
    <property type="component" value="Unassembled WGS sequence"/>
</dbReference>
<sequence length="191" mass="20945">MASSSNTTDRSPTESTGLIFKPVQSSNDIDLKDLKPSDYLEECWNIYQKSVPAFLGNIVQKMIGYSSLFFIGQYLGKYELAAASLSNMFAGITGWSLTSSLTNVLNTLCSQAYTGSSDITLVGVYLQRGILINLTMFIPIGIIWWKTELILNLLSVDAQLASMCGAFLNILLLGIVPYVGFSCLKSFMFAQ</sequence>
<evidence type="ECO:0000313" key="3">
    <source>
        <dbReference type="EMBL" id="KXN71893.1"/>
    </source>
</evidence>
<reference evidence="3 4" key="1">
    <citation type="journal article" date="2015" name="Genome Biol. Evol.">
        <title>Phylogenomic analyses indicate that early fungi evolved digesting cell walls of algal ancestors of land plants.</title>
        <authorList>
            <person name="Chang Y."/>
            <person name="Wang S."/>
            <person name="Sekimoto S."/>
            <person name="Aerts A.L."/>
            <person name="Choi C."/>
            <person name="Clum A."/>
            <person name="LaButti K.M."/>
            <person name="Lindquist E.A."/>
            <person name="Yee Ngan C."/>
            <person name="Ohm R.A."/>
            <person name="Salamov A.A."/>
            <person name="Grigoriev I.V."/>
            <person name="Spatafora J.W."/>
            <person name="Berbee M.L."/>
        </authorList>
    </citation>
    <scope>NUCLEOTIDE SEQUENCE [LARGE SCALE GENOMIC DNA]</scope>
    <source>
        <strain evidence="3 4">NRRL 28638</strain>
    </source>
</reference>
<feature type="non-terminal residue" evidence="3">
    <location>
        <position position="191"/>
    </location>
</feature>
<feature type="transmembrane region" description="Helical" evidence="2">
    <location>
        <begin position="159"/>
        <end position="181"/>
    </location>
</feature>